<dbReference type="InterPro" id="IPR017438">
    <property type="entry name" value="ATP-NAD_kinase_N"/>
</dbReference>
<dbReference type="SMART" id="SM00046">
    <property type="entry name" value="DAGKc"/>
    <property type="match status" value="1"/>
</dbReference>
<dbReference type="GO" id="GO:0016301">
    <property type="term" value="F:kinase activity"/>
    <property type="evidence" value="ECO:0007669"/>
    <property type="project" value="InterPro"/>
</dbReference>
<evidence type="ECO:0000259" key="2">
    <source>
        <dbReference type="PROSITE" id="PS50146"/>
    </source>
</evidence>
<dbReference type="Gene3D" id="3.40.50.10330">
    <property type="entry name" value="Probable inorganic polyphosphate/atp-NAD kinase, domain 1"/>
    <property type="match status" value="1"/>
</dbReference>
<dbReference type="SUPFAM" id="SSF111331">
    <property type="entry name" value="NAD kinase/diacylglycerol kinase-like"/>
    <property type="match status" value="1"/>
</dbReference>
<feature type="domain" description="DAGKc" evidence="2">
    <location>
        <begin position="1"/>
        <end position="128"/>
    </location>
</feature>
<gene>
    <name evidence="3" type="ORF">NATSA_07870</name>
</gene>
<dbReference type="InterPro" id="IPR001206">
    <property type="entry name" value="Diacylglycerol_kinase_cat_dom"/>
</dbReference>
<keyword evidence="4" id="KW-1185">Reference proteome</keyword>
<reference evidence="3" key="1">
    <citation type="submission" date="2021-02" db="EMBL/GenBank/DDBJ databases">
        <title>Natronogracilivirga saccharolytica gen. nov. sp. nov. a new anaerobic, haloalkiliphilic carbohydrate-fermenting bacterium from soda lake and proposing of Cyclonatronumiaceae fam. nov. in the phylum Balneolaeota.</title>
        <authorList>
            <person name="Zhilina T.N."/>
            <person name="Sorokin D.Y."/>
            <person name="Zavarzina D.G."/>
            <person name="Toshchakov S.V."/>
            <person name="Kublanov I.V."/>
        </authorList>
    </citation>
    <scope>NUCLEOTIDE SEQUENCE</scope>
    <source>
        <strain evidence="3">Z-1702</strain>
    </source>
</reference>
<dbReference type="AlphaFoldDB" id="A0A8J7RJV8"/>
<dbReference type="Pfam" id="PF00781">
    <property type="entry name" value="DAGK_cat"/>
    <property type="match status" value="1"/>
</dbReference>
<accession>A0A8J7RJV8</accession>
<evidence type="ECO:0000313" key="4">
    <source>
        <dbReference type="Proteomes" id="UP000673975"/>
    </source>
</evidence>
<evidence type="ECO:0000313" key="3">
    <source>
        <dbReference type="EMBL" id="MBP3192577.1"/>
    </source>
</evidence>
<name>A0A8J7RJV8_9BACT</name>
<sequence length="285" mass="32210">MLLVIFNKSAGKGKTKGVVGKLCDELHDLGVSYKKVEKADFTRKTVDNLFENGNVTRVIICGGDGTVNRTINTLYDYLQDIEIGIVPCGYGNLIAKSLDEPASLDSFLSDSYHSDLPEVKVGKANGRIFLNVVSIGSTADTVATVESFRRTPPGSVIYRALGGIFTHTIFFFLIQFKILFLYVFRDYPSSMAWMRTNSESRENPFALFTGVRETIGQYKSLYLPRTHFIPWKKDHSPVNSREYTIEHDHPFFWQTDGEPHEKTRTLRISFGSKKLKLATIQIDCK</sequence>
<dbReference type="InterPro" id="IPR016064">
    <property type="entry name" value="NAD/diacylglycerol_kinase_sf"/>
</dbReference>
<evidence type="ECO:0000256" key="1">
    <source>
        <dbReference type="SAM" id="Phobius"/>
    </source>
</evidence>
<keyword evidence="1" id="KW-0812">Transmembrane</keyword>
<dbReference type="PROSITE" id="PS50146">
    <property type="entry name" value="DAGK"/>
    <property type="match status" value="1"/>
</dbReference>
<keyword evidence="1" id="KW-0472">Membrane</keyword>
<organism evidence="3 4">
    <name type="scientific">Natronogracilivirga saccharolytica</name>
    <dbReference type="NCBI Taxonomy" id="2812953"/>
    <lineage>
        <taxon>Bacteria</taxon>
        <taxon>Pseudomonadati</taxon>
        <taxon>Balneolota</taxon>
        <taxon>Balneolia</taxon>
        <taxon>Balneolales</taxon>
        <taxon>Cyclonatronaceae</taxon>
        <taxon>Natronogracilivirga</taxon>
    </lineage>
</organism>
<dbReference type="Proteomes" id="UP000673975">
    <property type="component" value="Unassembled WGS sequence"/>
</dbReference>
<dbReference type="RefSeq" id="WP_210511477.1">
    <property type="nucleotide sequence ID" value="NZ_JAFIDN010000005.1"/>
</dbReference>
<feature type="transmembrane region" description="Helical" evidence="1">
    <location>
        <begin position="156"/>
        <end position="184"/>
    </location>
</feature>
<proteinExistence type="predicted"/>
<comment type="caution">
    <text evidence="3">The sequence shown here is derived from an EMBL/GenBank/DDBJ whole genome shotgun (WGS) entry which is preliminary data.</text>
</comment>
<protein>
    <recommendedName>
        <fullName evidence="2">DAGKc domain-containing protein</fullName>
    </recommendedName>
</protein>
<dbReference type="EMBL" id="JAFIDN010000005">
    <property type="protein sequence ID" value="MBP3192577.1"/>
    <property type="molecule type" value="Genomic_DNA"/>
</dbReference>
<keyword evidence="1" id="KW-1133">Transmembrane helix</keyword>